<comment type="similarity">
    <text evidence="2">Belongs to the binding-protein-dependent transport system permease family. CysTW subfamily.</text>
</comment>
<dbReference type="Pfam" id="PF00528">
    <property type="entry name" value="BPD_transp_1"/>
    <property type="match status" value="1"/>
</dbReference>
<dbReference type="PROSITE" id="PS50928">
    <property type="entry name" value="ABC_TM1"/>
    <property type="match status" value="1"/>
</dbReference>
<comment type="subcellular location">
    <subcellularLocation>
        <location evidence="1 8">Cell membrane</location>
        <topology evidence="1 8">Multi-pass membrane protein</topology>
    </subcellularLocation>
</comment>
<feature type="transmembrane region" description="Helical" evidence="8">
    <location>
        <begin position="293"/>
        <end position="314"/>
    </location>
</feature>
<dbReference type="SUPFAM" id="SSF161098">
    <property type="entry name" value="MetI-like"/>
    <property type="match status" value="1"/>
</dbReference>
<comment type="caution">
    <text evidence="10">The sequence shown here is derived from an EMBL/GenBank/DDBJ whole genome shotgun (WGS) entry which is preliminary data.</text>
</comment>
<feature type="transmembrane region" description="Helical" evidence="8">
    <location>
        <begin position="394"/>
        <end position="413"/>
    </location>
</feature>
<evidence type="ECO:0000256" key="5">
    <source>
        <dbReference type="ARBA" id="ARBA00022692"/>
    </source>
</evidence>
<reference evidence="11" key="1">
    <citation type="submission" date="2017-11" db="EMBL/GenBank/DDBJ databases">
        <authorList>
            <person name="Kuznetsova I."/>
            <person name="Sazanova A."/>
            <person name="Chirak E."/>
            <person name="Safronova V."/>
            <person name="Willems A."/>
        </authorList>
    </citation>
    <scope>NUCLEOTIDE SEQUENCE [LARGE SCALE GENOMIC DNA]</scope>
    <source>
        <strain evidence="11">STM 196</strain>
    </source>
</reference>
<accession>A0A2P7BNT7</accession>
<keyword evidence="6 8" id="KW-1133">Transmembrane helix</keyword>
<evidence type="ECO:0000313" key="10">
    <source>
        <dbReference type="EMBL" id="PSH68128.1"/>
    </source>
</evidence>
<gene>
    <name evidence="10" type="ORF">CU102_14460</name>
</gene>
<protein>
    <submittedName>
        <fullName evidence="10">ABC transporter permease</fullName>
    </submittedName>
</protein>
<dbReference type="AlphaFoldDB" id="A0A2P7BNT7"/>
<evidence type="ECO:0000256" key="8">
    <source>
        <dbReference type="RuleBase" id="RU363032"/>
    </source>
</evidence>
<evidence type="ECO:0000256" key="7">
    <source>
        <dbReference type="ARBA" id="ARBA00023136"/>
    </source>
</evidence>
<dbReference type="Gene3D" id="1.10.3720.10">
    <property type="entry name" value="MetI-like"/>
    <property type="match status" value="1"/>
</dbReference>
<feature type="transmembrane region" description="Helical" evidence="8">
    <location>
        <begin position="238"/>
        <end position="257"/>
    </location>
</feature>
<dbReference type="PANTHER" id="PTHR42929:SF5">
    <property type="entry name" value="ABC TRANSPORTER PERMEASE PROTEIN"/>
    <property type="match status" value="1"/>
</dbReference>
<dbReference type="OrthoDB" id="9807047at2"/>
<feature type="transmembrane region" description="Helical" evidence="8">
    <location>
        <begin position="345"/>
        <end position="365"/>
    </location>
</feature>
<proteinExistence type="inferred from homology"/>
<dbReference type="GO" id="GO:0055085">
    <property type="term" value="P:transmembrane transport"/>
    <property type="evidence" value="ECO:0007669"/>
    <property type="project" value="InterPro"/>
</dbReference>
<feature type="transmembrane region" description="Helical" evidence="8">
    <location>
        <begin position="49"/>
        <end position="70"/>
    </location>
</feature>
<feature type="transmembrane region" description="Helical" evidence="8">
    <location>
        <begin position="211"/>
        <end position="232"/>
    </location>
</feature>
<dbReference type="InterPro" id="IPR035906">
    <property type="entry name" value="MetI-like_sf"/>
</dbReference>
<organism evidence="10 11">
    <name type="scientific">Phyllobacterium brassicacearum</name>
    <dbReference type="NCBI Taxonomy" id="314235"/>
    <lineage>
        <taxon>Bacteria</taxon>
        <taxon>Pseudomonadati</taxon>
        <taxon>Pseudomonadota</taxon>
        <taxon>Alphaproteobacteria</taxon>
        <taxon>Hyphomicrobiales</taxon>
        <taxon>Phyllobacteriaceae</taxon>
        <taxon>Phyllobacterium</taxon>
    </lineage>
</organism>
<keyword evidence="3 8" id="KW-0813">Transport</keyword>
<dbReference type="PANTHER" id="PTHR42929">
    <property type="entry name" value="INNER MEMBRANE ABC TRANSPORTER PERMEASE PROTEIN YDCU-RELATED-RELATED"/>
    <property type="match status" value="1"/>
</dbReference>
<evidence type="ECO:0000259" key="9">
    <source>
        <dbReference type="PROSITE" id="PS50928"/>
    </source>
</evidence>
<keyword evidence="4" id="KW-1003">Cell membrane</keyword>
<dbReference type="GO" id="GO:0005886">
    <property type="term" value="C:plasma membrane"/>
    <property type="evidence" value="ECO:0007669"/>
    <property type="project" value="UniProtKB-SubCell"/>
</dbReference>
<evidence type="ECO:0000256" key="4">
    <source>
        <dbReference type="ARBA" id="ARBA00022475"/>
    </source>
</evidence>
<name>A0A2P7BNT7_9HYPH</name>
<keyword evidence="5 8" id="KW-0812">Transmembrane</keyword>
<evidence type="ECO:0000256" key="3">
    <source>
        <dbReference type="ARBA" id="ARBA00022448"/>
    </source>
</evidence>
<dbReference type="CDD" id="cd06261">
    <property type="entry name" value="TM_PBP2"/>
    <property type="match status" value="1"/>
</dbReference>
<sequence length="425" mass="46288">MSTIQPTGIGQEQFMRTAPDTADAKSIAAAIRRSQTRERLRSFGLATPLLVLLLLSFGIPIAILLSRAIYDPTIANALPRTSVAMQSWSGNGIPDDETFNALAADLKANQQQGNISEFAKSLNARLPGARSQILKTARALDKEGVSDPASVVKSVPFWTSPATWSTIENGRHALTSFYLLSAVDLRWTADGSLERVPPEQAIFLRVFARTFLVAATVTLATLILGFPLAYLISSVPKTVGAILIIAVLLPFWTSILVRTAAWTVLLQKFGLVNDVLLWLGVTGTRLDLMYSRVGLIIAMTHIQLPFTLLPIYSVMRTIQPSQMRAAYSLGGRPLTSFLRVYLPQVVPGIMAGCLLTFILCLGYYITPALIGGAGDQLISNFIANYVNVELNWEMAAALSFILLVFTMALYAVFARVLGLDRLKPV</sequence>
<dbReference type="InterPro" id="IPR000515">
    <property type="entry name" value="MetI-like"/>
</dbReference>
<evidence type="ECO:0000256" key="2">
    <source>
        <dbReference type="ARBA" id="ARBA00007069"/>
    </source>
</evidence>
<keyword evidence="11" id="KW-1185">Reference proteome</keyword>
<keyword evidence="7 8" id="KW-0472">Membrane</keyword>
<dbReference type="EMBL" id="PGGO01000010">
    <property type="protein sequence ID" value="PSH68128.1"/>
    <property type="molecule type" value="Genomic_DNA"/>
</dbReference>
<evidence type="ECO:0000313" key="11">
    <source>
        <dbReference type="Proteomes" id="UP000241444"/>
    </source>
</evidence>
<dbReference type="Proteomes" id="UP000241444">
    <property type="component" value="Unassembled WGS sequence"/>
</dbReference>
<evidence type="ECO:0000256" key="6">
    <source>
        <dbReference type="ARBA" id="ARBA00022989"/>
    </source>
</evidence>
<feature type="domain" description="ABC transmembrane type-1" evidence="9">
    <location>
        <begin position="207"/>
        <end position="413"/>
    </location>
</feature>
<evidence type="ECO:0000256" key="1">
    <source>
        <dbReference type="ARBA" id="ARBA00004651"/>
    </source>
</evidence>